<dbReference type="Pfam" id="PF02875">
    <property type="entry name" value="Mur_ligase_C"/>
    <property type="match status" value="1"/>
</dbReference>
<dbReference type="GO" id="GO:0005737">
    <property type="term" value="C:cytoplasm"/>
    <property type="evidence" value="ECO:0007669"/>
    <property type="project" value="InterPro"/>
</dbReference>
<reference evidence="5" key="1">
    <citation type="submission" date="2020-05" db="EMBL/GenBank/DDBJ databases">
        <authorList>
            <person name="Chiriac C."/>
            <person name="Salcher M."/>
            <person name="Ghai R."/>
            <person name="Kavagutti S V."/>
        </authorList>
    </citation>
    <scope>NUCLEOTIDE SEQUENCE</scope>
</reference>
<dbReference type="NCBIfam" id="TIGR01085">
    <property type="entry name" value="murE"/>
    <property type="match status" value="1"/>
</dbReference>
<dbReference type="Pfam" id="PF01225">
    <property type="entry name" value="Mur_ligase"/>
    <property type="match status" value="1"/>
</dbReference>
<accession>A0A6J6GY12</accession>
<dbReference type="SUPFAM" id="SSF53623">
    <property type="entry name" value="MurD-like peptide ligases, catalytic domain"/>
    <property type="match status" value="1"/>
</dbReference>
<evidence type="ECO:0000256" key="1">
    <source>
        <dbReference type="ARBA" id="ARBA00005898"/>
    </source>
</evidence>
<dbReference type="InterPro" id="IPR005761">
    <property type="entry name" value="UDP-N-AcMur-Glu-dNH2Pim_ligase"/>
</dbReference>
<dbReference type="Gene3D" id="3.90.190.20">
    <property type="entry name" value="Mur ligase, C-terminal domain"/>
    <property type="match status" value="1"/>
</dbReference>
<dbReference type="HAMAP" id="MF_00208">
    <property type="entry name" value="MurE"/>
    <property type="match status" value="1"/>
</dbReference>
<dbReference type="InterPro" id="IPR013221">
    <property type="entry name" value="Mur_ligase_cen"/>
</dbReference>
<feature type="domain" description="Mur ligase N-terminal catalytic" evidence="2">
    <location>
        <begin position="34"/>
        <end position="81"/>
    </location>
</feature>
<dbReference type="Gene3D" id="3.40.1390.10">
    <property type="entry name" value="MurE/MurF, N-terminal domain"/>
    <property type="match status" value="1"/>
</dbReference>
<dbReference type="NCBIfam" id="NF001126">
    <property type="entry name" value="PRK00139.1-4"/>
    <property type="match status" value="1"/>
</dbReference>
<dbReference type="SUPFAM" id="SSF53244">
    <property type="entry name" value="MurD-like peptide ligases, peptide-binding domain"/>
    <property type="match status" value="1"/>
</dbReference>
<comment type="similarity">
    <text evidence="1">Belongs to the MurCDEF family. MurE subfamily.</text>
</comment>
<evidence type="ECO:0000313" key="5">
    <source>
        <dbReference type="EMBL" id="CAB4601478.1"/>
    </source>
</evidence>
<name>A0A6J6GY12_9ZZZZ</name>
<dbReference type="InterPro" id="IPR000713">
    <property type="entry name" value="Mur_ligase_N"/>
</dbReference>
<dbReference type="Pfam" id="PF08245">
    <property type="entry name" value="Mur_ligase_M"/>
    <property type="match status" value="1"/>
</dbReference>
<organism evidence="5">
    <name type="scientific">freshwater metagenome</name>
    <dbReference type="NCBI Taxonomy" id="449393"/>
    <lineage>
        <taxon>unclassified sequences</taxon>
        <taxon>metagenomes</taxon>
        <taxon>ecological metagenomes</taxon>
    </lineage>
</organism>
<dbReference type="PANTHER" id="PTHR23135:SF4">
    <property type="entry name" value="UDP-N-ACETYLMURAMOYL-L-ALANYL-D-GLUTAMATE--2,6-DIAMINOPIMELATE LIGASE MURE HOMOLOG, CHLOROPLASTIC"/>
    <property type="match status" value="1"/>
</dbReference>
<dbReference type="InterPro" id="IPR036615">
    <property type="entry name" value="Mur_ligase_C_dom_sf"/>
</dbReference>
<dbReference type="Gene3D" id="3.40.1190.10">
    <property type="entry name" value="Mur-like, catalytic domain"/>
    <property type="match status" value="1"/>
</dbReference>
<dbReference type="PANTHER" id="PTHR23135">
    <property type="entry name" value="MUR LIGASE FAMILY MEMBER"/>
    <property type="match status" value="1"/>
</dbReference>
<proteinExistence type="inferred from homology"/>
<dbReference type="NCBIfam" id="NF001124">
    <property type="entry name" value="PRK00139.1-2"/>
    <property type="match status" value="1"/>
</dbReference>
<dbReference type="InterPro" id="IPR035911">
    <property type="entry name" value="MurE/MurF_N"/>
</dbReference>
<dbReference type="InterPro" id="IPR004101">
    <property type="entry name" value="Mur_ligase_C"/>
</dbReference>
<evidence type="ECO:0000259" key="4">
    <source>
        <dbReference type="Pfam" id="PF08245"/>
    </source>
</evidence>
<dbReference type="InterPro" id="IPR036565">
    <property type="entry name" value="Mur-like_cat_sf"/>
</dbReference>
<dbReference type="EMBL" id="CAEZUS010000006">
    <property type="protein sequence ID" value="CAB4601478.1"/>
    <property type="molecule type" value="Genomic_DNA"/>
</dbReference>
<feature type="domain" description="Mur ligase central" evidence="4">
    <location>
        <begin position="120"/>
        <end position="320"/>
    </location>
</feature>
<dbReference type="GO" id="GO:0008360">
    <property type="term" value="P:regulation of cell shape"/>
    <property type="evidence" value="ECO:0007669"/>
    <property type="project" value="InterPro"/>
</dbReference>
<evidence type="ECO:0000259" key="2">
    <source>
        <dbReference type="Pfam" id="PF01225"/>
    </source>
</evidence>
<dbReference type="GO" id="GO:0005524">
    <property type="term" value="F:ATP binding"/>
    <property type="evidence" value="ECO:0007669"/>
    <property type="project" value="InterPro"/>
</dbReference>
<dbReference type="GO" id="GO:0051301">
    <property type="term" value="P:cell division"/>
    <property type="evidence" value="ECO:0007669"/>
    <property type="project" value="InterPro"/>
</dbReference>
<gene>
    <name evidence="5" type="ORF">UFOPK1852_00090</name>
</gene>
<dbReference type="GO" id="GO:0016881">
    <property type="term" value="F:acid-amino acid ligase activity"/>
    <property type="evidence" value="ECO:0007669"/>
    <property type="project" value="InterPro"/>
</dbReference>
<dbReference type="SUPFAM" id="SSF63418">
    <property type="entry name" value="MurE/MurF N-terminal domain"/>
    <property type="match status" value="1"/>
</dbReference>
<sequence>MIRPHEIIAGRNLREVRDLISATSSFPNLENIRVTGISLDSHQIESGDLFIAIAGEKTHGATHAGNAKLNGAVAVLTDEIGAALVTDLPVLIVADPRAVAGVIAAWLHNEPMRDLFSVAVTGTNGKTTVTTLLYQIAMAAGRQSGLIGTVETRIGDEVISSNRTTPEAPELQSLAAVMRERHMRNLFMEVSSHAVSLNRIGGSTFNIAAFTNLSQDHLDFHRDMDAYFSAKAALFTHKYAELAYINMDNDWSERLLAIQELPVVKISRSSTSADWYFERIESGVRNTEIAIRGTGGILIETKTKLAGDFNLDNLLMAIAISVASGIDPIDIAAITPNLIGAEGRLEQVDLGQPYRALVDYAHSPDSVMRVLATLRQNSNGKIIAVLGCGGDRDKSKRSLMGAALLAGSDVAIFTSDNPRSEDPAEIMKDMVSGLELTETSFIELDRKRAIEIAVATAKAGDVLVLLGKGHEHGQEINGVKHEFDDRLILASAIEANA</sequence>
<dbReference type="AlphaFoldDB" id="A0A6J6GY12"/>
<evidence type="ECO:0000259" key="3">
    <source>
        <dbReference type="Pfam" id="PF02875"/>
    </source>
</evidence>
<protein>
    <submittedName>
        <fullName evidence="5">Unannotated protein</fullName>
    </submittedName>
</protein>
<feature type="domain" description="Mur ligase C-terminal" evidence="3">
    <location>
        <begin position="343"/>
        <end position="469"/>
    </location>
</feature>